<dbReference type="EMBL" id="ANJA01001694">
    <property type="protein sequence ID" value="ETO75260.1"/>
    <property type="molecule type" value="Genomic_DNA"/>
</dbReference>
<dbReference type="AlphaFoldDB" id="A0A081A8P9"/>
<dbReference type="Proteomes" id="UP000028582">
    <property type="component" value="Unassembled WGS sequence"/>
</dbReference>
<reference evidence="1 2" key="1">
    <citation type="submission" date="2013-11" db="EMBL/GenBank/DDBJ databases">
        <title>The Genome Sequence of Phytophthora parasitica P1976.</title>
        <authorList>
            <consortium name="The Broad Institute Genomics Platform"/>
            <person name="Russ C."/>
            <person name="Tyler B."/>
            <person name="Panabieres F."/>
            <person name="Shan W."/>
            <person name="Tripathy S."/>
            <person name="Grunwald N."/>
            <person name="Machado M."/>
            <person name="Johnson C.S."/>
            <person name="Walker B."/>
            <person name="Young S."/>
            <person name="Zeng Q."/>
            <person name="Gargeya S."/>
            <person name="Fitzgerald M."/>
            <person name="Haas B."/>
            <person name="Abouelleil A."/>
            <person name="Allen A.W."/>
            <person name="Alvarado L."/>
            <person name="Arachchi H.M."/>
            <person name="Berlin A.M."/>
            <person name="Chapman S.B."/>
            <person name="Gainer-Dewar J."/>
            <person name="Goldberg J."/>
            <person name="Griggs A."/>
            <person name="Gujja S."/>
            <person name="Hansen M."/>
            <person name="Howarth C."/>
            <person name="Imamovic A."/>
            <person name="Ireland A."/>
            <person name="Larimer J."/>
            <person name="McCowan C."/>
            <person name="Murphy C."/>
            <person name="Pearson M."/>
            <person name="Poon T.W."/>
            <person name="Priest M."/>
            <person name="Roberts A."/>
            <person name="Saif S."/>
            <person name="Shea T."/>
            <person name="Sisk P."/>
            <person name="Sykes S."/>
            <person name="Wortman J."/>
            <person name="Nusbaum C."/>
            <person name="Birren B."/>
        </authorList>
    </citation>
    <scope>NUCLEOTIDE SEQUENCE [LARGE SCALE GENOMIC DNA]</scope>
    <source>
        <strain evidence="1 2">P1976</strain>
    </source>
</reference>
<evidence type="ECO:0000313" key="1">
    <source>
        <dbReference type="EMBL" id="ETO75260.1"/>
    </source>
</evidence>
<sequence length="133" mass="15184">MQSVSLQWRLNMRAHFHCTLLLRPSDLHSRSPHTLRFNLIVGRRGTDVVRQIARPFPWQAATWTCKRLLTTGHGQVAPQLWRNASVPRDFGRVASPLLGGVNEPSLQASRDMRYTQCKNDIPRVQQSLAPGRH</sequence>
<organism evidence="1 2">
    <name type="scientific">Phytophthora nicotianae P1976</name>
    <dbReference type="NCBI Taxonomy" id="1317066"/>
    <lineage>
        <taxon>Eukaryota</taxon>
        <taxon>Sar</taxon>
        <taxon>Stramenopiles</taxon>
        <taxon>Oomycota</taxon>
        <taxon>Peronosporomycetes</taxon>
        <taxon>Peronosporales</taxon>
        <taxon>Peronosporaceae</taxon>
        <taxon>Phytophthora</taxon>
    </lineage>
</organism>
<protein>
    <submittedName>
        <fullName evidence="1">Uncharacterized protein</fullName>
    </submittedName>
</protein>
<name>A0A081A8P9_PHYNI</name>
<proteinExistence type="predicted"/>
<accession>A0A081A8P9</accession>
<comment type="caution">
    <text evidence="1">The sequence shown here is derived from an EMBL/GenBank/DDBJ whole genome shotgun (WGS) entry which is preliminary data.</text>
</comment>
<gene>
    <name evidence="1" type="ORF">F444_09107</name>
</gene>
<evidence type="ECO:0000313" key="2">
    <source>
        <dbReference type="Proteomes" id="UP000028582"/>
    </source>
</evidence>